<dbReference type="InterPro" id="IPR044746">
    <property type="entry name" value="ABCC_6TM_D1"/>
</dbReference>
<gene>
    <name evidence="14" type="ORF">TTEB3V08_LOCUS3440</name>
</gene>
<feature type="transmembrane region" description="Helical" evidence="11">
    <location>
        <begin position="963"/>
        <end position="985"/>
    </location>
</feature>
<dbReference type="InterPro" id="IPR036640">
    <property type="entry name" value="ABC1_TM_sf"/>
</dbReference>
<evidence type="ECO:0000313" key="14">
    <source>
        <dbReference type="EMBL" id="CAD7455366.1"/>
    </source>
</evidence>
<feature type="region of interest" description="Disordered" evidence="10">
    <location>
        <begin position="1"/>
        <end position="34"/>
    </location>
</feature>
<evidence type="ECO:0000256" key="1">
    <source>
        <dbReference type="ARBA" id="ARBA00004141"/>
    </source>
</evidence>
<evidence type="ECO:0000259" key="12">
    <source>
        <dbReference type="PROSITE" id="PS50893"/>
    </source>
</evidence>
<comment type="similarity">
    <text evidence="2">Belongs to the ABC transporter superfamily. ABCC family. Conjugate transporter (TC 3.A.1.208) subfamily.</text>
</comment>
<dbReference type="SMART" id="SM00382">
    <property type="entry name" value="AAA"/>
    <property type="match status" value="2"/>
</dbReference>
<dbReference type="SUPFAM" id="SSF52540">
    <property type="entry name" value="P-loop containing nucleoside triphosphate hydrolases"/>
    <property type="match status" value="2"/>
</dbReference>
<evidence type="ECO:0000256" key="5">
    <source>
        <dbReference type="ARBA" id="ARBA00022737"/>
    </source>
</evidence>
<dbReference type="PROSITE" id="PS50929">
    <property type="entry name" value="ABC_TM1F"/>
    <property type="match status" value="2"/>
</dbReference>
<dbReference type="PANTHER" id="PTHR24223:SF456">
    <property type="entry name" value="MULTIDRUG RESISTANCE-ASSOCIATED PROTEIN LETHAL(2)03659"/>
    <property type="match status" value="1"/>
</dbReference>
<keyword evidence="8 11" id="KW-1133">Transmembrane helix</keyword>
<feature type="transmembrane region" description="Helical" evidence="11">
    <location>
        <begin position="475"/>
        <end position="493"/>
    </location>
</feature>
<evidence type="ECO:0000256" key="6">
    <source>
        <dbReference type="ARBA" id="ARBA00022741"/>
    </source>
</evidence>
<dbReference type="CDD" id="cd18579">
    <property type="entry name" value="ABC_6TM_ABCC_D1"/>
    <property type="match status" value="1"/>
</dbReference>
<evidence type="ECO:0000256" key="11">
    <source>
        <dbReference type="SAM" id="Phobius"/>
    </source>
</evidence>
<keyword evidence="3" id="KW-0813">Transport</keyword>
<dbReference type="FunFam" id="3.40.50.300:FF:000973">
    <property type="entry name" value="Multidrug resistance-associated protein 4"/>
    <property type="match status" value="1"/>
</dbReference>
<evidence type="ECO:0000256" key="8">
    <source>
        <dbReference type="ARBA" id="ARBA00022989"/>
    </source>
</evidence>
<evidence type="ECO:0000256" key="7">
    <source>
        <dbReference type="ARBA" id="ARBA00022840"/>
    </source>
</evidence>
<dbReference type="InterPro" id="IPR050173">
    <property type="entry name" value="ABC_transporter_C-like"/>
</dbReference>
<dbReference type="Pfam" id="PF00005">
    <property type="entry name" value="ABC_tran"/>
    <property type="match status" value="2"/>
</dbReference>
<feature type="transmembrane region" description="Helical" evidence="11">
    <location>
        <begin position="1148"/>
        <end position="1168"/>
    </location>
</feature>
<reference evidence="14" key="1">
    <citation type="submission" date="2020-11" db="EMBL/GenBank/DDBJ databases">
        <authorList>
            <person name="Tran Van P."/>
        </authorList>
    </citation>
    <scope>NUCLEOTIDE SEQUENCE</scope>
</reference>
<dbReference type="InterPro" id="IPR017871">
    <property type="entry name" value="ABC_transporter-like_CS"/>
</dbReference>
<dbReference type="GO" id="GO:0005524">
    <property type="term" value="F:ATP binding"/>
    <property type="evidence" value="ECO:0007669"/>
    <property type="project" value="UniProtKB-KW"/>
</dbReference>
<sequence length="1498" mass="167369">MGEGYPRKHPRPPEPRISTSTRTSPEKIQPSSLQQKFVLPHIKTRDQILTSISPSRTWRAALLSTDRKLSDHTNLPHQSPSCILSKRSERSTCHKEKEILKLFPEVESPLCPPYTIPIFKKGYNGDLEESDLLGPVKKDQSNIVGDTIEATWFEELELSRQRNRNPSLLKVVFRAFYWDFLILGALQMVCDMVLRMSQPLVLGHLLSYFKPGSGVTKQEAYISSAVLALIVGLTAIMYNHIVMRSFNLGMRVRVALSSLIYRKAGSGENGVSGGHMGLSGGVLPYVGLKKSGLGENIQRNRSRWLAPSVDKGLCCAVGPLGEENFSTVHQLALPSVGYLPWWLGRHTVGRRIVLGGADFEKGDEPNNMSRSPWAFHCETIAVRCLNASVVDYVLVSQSLRLSRNILVETGSGKIMNIISSDLARFDIICYYMNSIWVSPFSVLILLYLVWSEAGLAGGLGVLSVVLLLVPTQGESRLGVLSVILLLVPTQAYFCKRSSTYRRQTALRTDARLGLMNEVITGMKIIKMYAWEKPYLKLIGNARKAEIAELRKMSYMRGMFMALNICSSRTALFVTMTSTVLLGGVLSADKVFVIASYFNTICLNMTTPFVRALAELAEASVSLSRIESSLMEAMLGELSVTSGSCVVNGKISYACQEPWVFGSTIRQNIVFGSTFNKTRYEEVLRVCALLPDLEQFPQRDLTLVGERGSSLSGGQKARVNLARAVYNDADVYLLDDPLSAVDTHVGKHLFDECINSYLKHKTRILVTHQLQYLKDADTIIILNNGKIELEGTFEELMRSNIDYARLLGVDESLVVGEESCEEDLGDIHQFRKVSRLMRELSRMSIMSKLSNKSILMEEEDLGTTQRMRRRSSIYPKVERSLLLDYFRCGASRTVLTMTAALFFLTQAACSGADYWTSYWTVQEETRHYHHFTNNYSGVEANDSLLQESNFILERDDLYSTEFCLYMYLGIILALFVASIVRSLAFYEVCMHSSNNIHDAMVSSVLRTELRFFDVNPSGRILNRFAKDIATTDETLSKCCLDALQMCLLLFGAFLLVLVVDYVFLAPASIVVAVLYVLRRIYLRSSVILRRLEASCKSPVFTHLHSTLKGLSTIRAYGAEKVLTNEFDEHQDLHSSAYYTYISASTAFGFYLDTTLFLYITGVTFCFLVFEGSFASDVGLAISQLLSVVTLAQIGIKQAADVDNNLTSVERVLEYTNLKAESRIDSPPGTHLPRDWPATGKIEFQRLFFYHDGNGSPVIKNLNLTVYPQEKVGIVGRTGAGKSSLISALFRLTRVEGTIKIDGVDTKDIGLQDLRSRISIIPQDPILFSGTLRRNLDPFAEFPDYMLWNTLNDVGMKLLFSENDGLETNISDGGSNMSVGQRQLICLARAILRNNKILLLDEATANVDPQTDALIQKTIRLKFADCTVLTVAHRLNTIMDSDKVLVMDAGRMVEYDHPYKLLQNRDGPFSQLVQQTGSCTAHQLSQVALEVSQTQVSRTT</sequence>
<dbReference type="PROSITE" id="PS50893">
    <property type="entry name" value="ABC_TRANSPORTER_2"/>
    <property type="match status" value="2"/>
</dbReference>
<accession>A0A7R9FL69</accession>
<organism evidence="14">
    <name type="scientific">Timema tahoe</name>
    <dbReference type="NCBI Taxonomy" id="61484"/>
    <lineage>
        <taxon>Eukaryota</taxon>
        <taxon>Metazoa</taxon>
        <taxon>Ecdysozoa</taxon>
        <taxon>Arthropoda</taxon>
        <taxon>Hexapoda</taxon>
        <taxon>Insecta</taxon>
        <taxon>Pterygota</taxon>
        <taxon>Neoptera</taxon>
        <taxon>Polyneoptera</taxon>
        <taxon>Phasmatodea</taxon>
        <taxon>Timematodea</taxon>
        <taxon>Timematoidea</taxon>
        <taxon>Timematidae</taxon>
        <taxon>Timema</taxon>
    </lineage>
</organism>
<dbReference type="PROSITE" id="PS00211">
    <property type="entry name" value="ABC_TRANSPORTER_1"/>
    <property type="match status" value="2"/>
</dbReference>
<dbReference type="Gene3D" id="1.20.1560.10">
    <property type="entry name" value="ABC transporter type 1, transmembrane domain"/>
    <property type="match status" value="3"/>
</dbReference>
<evidence type="ECO:0000256" key="4">
    <source>
        <dbReference type="ARBA" id="ARBA00022692"/>
    </source>
</evidence>
<dbReference type="EMBL" id="OE000891">
    <property type="protein sequence ID" value="CAD7455366.1"/>
    <property type="molecule type" value="Genomic_DNA"/>
</dbReference>
<feature type="domain" description="ABC transporter" evidence="12">
    <location>
        <begin position="579"/>
        <end position="808"/>
    </location>
</feature>
<dbReference type="FunFam" id="1.20.1560.10:FF:000014">
    <property type="entry name" value="Multidrug resistance-associated protein member 4"/>
    <property type="match status" value="1"/>
</dbReference>
<dbReference type="Gene3D" id="3.40.50.300">
    <property type="entry name" value="P-loop containing nucleotide triphosphate hydrolases"/>
    <property type="match status" value="2"/>
</dbReference>
<dbReference type="SUPFAM" id="SSF90123">
    <property type="entry name" value="ABC transporter transmembrane region"/>
    <property type="match status" value="2"/>
</dbReference>
<dbReference type="GO" id="GO:0016020">
    <property type="term" value="C:membrane"/>
    <property type="evidence" value="ECO:0007669"/>
    <property type="project" value="UniProtKB-SubCell"/>
</dbReference>
<dbReference type="InterPro" id="IPR003439">
    <property type="entry name" value="ABC_transporter-like_ATP-bd"/>
</dbReference>
<feature type="domain" description="ABC transmembrane type-1" evidence="13">
    <location>
        <begin position="408"/>
        <end position="600"/>
    </location>
</feature>
<feature type="transmembrane region" description="Helical" evidence="11">
    <location>
        <begin position="442"/>
        <end position="469"/>
    </location>
</feature>
<keyword evidence="5" id="KW-0677">Repeat</keyword>
<feature type="transmembrane region" description="Helical" evidence="11">
    <location>
        <begin position="220"/>
        <end position="241"/>
    </location>
</feature>
<dbReference type="InterPro" id="IPR003593">
    <property type="entry name" value="AAA+_ATPase"/>
</dbReference>
<protein>
    <recommendedName>
        <fullName evidence="15">Multidrug resistance-associated protein lethal(2)03659</fullName>
    </recommendedName>
</protein>
<evidence type="ECO:0000256" key="9">
    <source>
        <dbReference type="ARBA" id="ARBA00023136"/>
    </source>
</evidence>
<evidence type="ECO:0000256" key="2">
    <source>
        <dbReference type="ARBA" id="ARBA00009726"/>
    </source>
</evidence>
<evidence type="ECO:0000259" key="13">
    <source>
        <dbReference type="PROSITE" id="PS50929"/>
    </source>
</evidence>
<dbReference type="CDD" id="cd18580">
    <property type="entry name" value="ABC_6TM_ABCC_D2"/>
    <property type="match status" value="1"/>
</dbReference>
<keyword evidence="9 11" id="KW-0472">Membrane</keyword>
<proteinExistence type="inferred from homology"/>
<dbReference type="GO" id="GO:0016887">
    <property type="term" value="F:ATP hydrolysis activity"/>
    <property type="evidence" value="ECO:0007669"/>
    <property type="project" value="InterPro"/>
</dbReference>
<dbReference type="CDD" id="cd03250">
    <property type="entry name" value="ABCC_MRP_domain1"/>
    <property type="match status" value="1"/>
</dbReference>
<evidence type="ECO:0000256" key="3">
    <source>
        <dbReference type="ARBA" id="ARBA00022448"/>
    </source>
</evidence>
<feature type="transmembrane region" description="Helical" evidence="11">
    <location>
        <begin position="559"/>
        <end position="585"/>
    </location>
</feature>
<name>A0A7R9FL69_9NEOP</name>
<evidence type="ECO:0000256" key="10">
    <source>
        <dbReference type="SAM" id="MobiDB-lite"/>
    </source>
</evidence>
<dbReference type="FunFam" id="3.40.50.300:FF:000163">
    <property type="entry name" value="Multidrug resistance-associated protein member 4"/>
    <property type="match status" value="1"/>
</dbReference>
<feature type="transmembrane region" description="Helical" evidence="11">
    <location>
        <begin position="171"/>
        <end position="194"/>
    </location>
</feature>
<comment type="subcellular location">
    <subcellularLocation>
        <location evidence="1">Membrane</location>
        <topology evidence="1">Multi-pass membrane protein</topology>
    </subcellularLocation>
</comment>
<keyword evidence="6" id="KW-0547">Nucleotide-binding</keyword>
<dbReference type="Pfam" id="PF00664">
    <property type="entry name" value="ABC_membrane"/>
    <property type="match status" value="2"/>
</dbReference>
<dbReference type="InterPro" id="IPR011527">
    <property type="entry name" value="ABC1_TM_dom"/>
</dbReference>
<keyword evidence="4 11" id="KW-0812">Transmembrane</keyword>
<dbReference type="InterPro" id="IPR027417">
    <property type="entry name" value="P-loop_NTPase"/>
</dbReference>
<feature type="domain" description="ABC transmembrane type-1" evidence="13">
    <location>
        <begin position="963"/>
        <end position="1194"/>
    </location>
</feature>
<dbReference type="GO" id="GO:0140359">
    <property type="term" value="F:ABC-type transporter activity"/>
    <property type="evidence" value="ECO:0007669"/>
    <property type="project" value="InterPro"/>
</dbReference>
<feature type="transmembrane region" description="Helical" evidence="11">
    <location>
        <begin position="1062"/>
        <end position="1080"/>
    </location>
</feature>
<dbReference type="CDD" id="cd03244">
    <property type="entry name" value="ABCC_MRP_domain2"/>
    <property type="match status" value="1"/>
</dbReference>
<feature type="domain" description="ABC transporter" evidence="12">
    <location>
        <begin position="1240"/>
        <end position="1472"/>
    </location>
</feature>
<dbReference type="InterPro" id="IPR044726">
    <property type="entry name" value="ABCC_6TM_D2"/>
</dbReference>
<evidence type="ECO:0008006" key="15">
    <source>
        <dbReference type="Google" id="ProtNLM"/>
    </source>
</evidence>
<dbReference type="PANTHER" id="PTHR24223">
    <property type="entry name" value="ATP-BINDING CASSETTE SUB-FAMILY C"/>
    <property type="match status" value="1"/>
</dbReference>
<keyword evidence="7" id="KW-0067">ATP-binding</keyword>